<dbReference type="OrthoDB" id="1624444at2"/>
<organism evidence="1 2">
    <name type="scientific">Desulforamulus aeronauticus DSM 10349</name>
    <dbReference type="NCBI Taxonomy" id="1121421"/>
    <lineage>
        <taxon>Bacteria</taxon>
        <taxon>Bacillati</taxon>
        <taxon>Bacillota</taxon>
        <taxon>Clostridia</taxon>
        <taxon>Eubacteriales</taxon>
        <taxon>Peptococcaceae</taxon>
        <taxon>Desulforamulus</taxon>
    </lineage>
</organism>
<gene>
    <name evidence="1" type="ORF">SAMN02745123_03755</name>
</gene>
<sequence length="175" mass="19046">MVNLLGRDGNCEDAGKWDAWQSTLALDTAKKVYGSNGLKITISTAMGGTAFKSMQLKGGKYYIVLADLMNGNATDIRMRLVSAISNIISNVSKFQLAYIKYNPASDSTVPLDLLLVLSVNTATSKLTPTDIYQQGNSPPIPVLPGQIYTLVVPDFAGANFWFFPWLVEIAAFFKP</sequence>
<protein>
    <submittedName>
        <fullName evidence="1">Uncharacterized protein</fullName>
    </submittedName>
</protein>
<keyword evidence="2" id="KW-1185">Reference proteome</keyword>
<reference evidence="2" key="1">
    <citation type="submission" date="2016-11" db="EMBL/GenBank/DDBJ databases">
        <authorList>
            <person name="Varghese N."/>
            <person name="Submissions S."/>
        </authorList>
    </citation>
    <scope>NUCLEOTIDE SEQUENCE [LARGE SCALE GENOMIC DNA]</scope>
    <source>
        <strain evidence="2">DSM 10349</strain>
    </source>
</reference>
<name>A0A1M6WSV4_9FIRM</name>
<proteinExistence type="predicted"/>
<dbReference type="EMBL" id="FRAR01000034">
    <property type="protein sequence ID" value="SHK96813.1"/>
    <property type="molecule type" value="Genomic_DNA"/>
</dbReference>
<evidence type="ECO:0000313" key="2">
    <source>
        <dbReference type="Proteomes" id="UP000183997"/>
    </source>
</evidence>
<dbReference type="Proteomes" id="UP000183997">
    <property type="component" value="Unassembled WGS sequence"/>
</dbReference>
<dbReference type="AlphaFoldDB" id="A0A1M6WSV4"/>
<evidence type="ECO:0000313" key="1">
    <source>
        <dbReference type="EMBL" id="SHK96813.1"/>
    </source>
</evidence>
<accession>A0A1M6WSV4</accession>
<dbReference type="RefSeq" id="WP_072917392.1">
    <property type="nucleotide sequence ID" value="NZ_FRAR01000034.1"/>
</dbReference>